<accession>A0AB34FYP2</accession>
<dbReference type="EMBL" id="JAQHRD010000002">
    <property type="protein sequence ID" value="KAJ6444523.1"/>
    <property type="molecule type" value="Genomic_DNA"/>
</dbReference>
<protein>
    <submittedName>
        <fullName evidence="2">Fungal transcriptional regulatory protein</fullName>
    </submittedName>
</protein>
<dbReference type="AlphaFoldDB" id="A0AB34FYP2"/>
<feature type="compositionally biased region" description="Basic and acidic residues" evidence="1">
    <location>
        <begin position="144"/>
        <end position="153"/>
    </location>
</feature>
<comment type="caution">
    <text evidence="2">The sequence shown here is derived from an EMBL/GenBank/DDBJ whole genome shotgun (WGS) entry which is preliminary data.</text>
</comment>
<evidence type="ECO:0000313" key="2">
    <source>
        <dbReference type="EMBL" id="KAJ6444523.1"/>
    </source>
</evidence>
<evidence type="ECO:0000313" key="3">
    <source>
        <dbReference type="Proteomes" id="UP001163105"/>
    </source>
</evidence>
<feature type="region of interest" description="Disordered" evidence="1">
    <location>
        <begin position="80"/>
        <end position="176"/>
    </location>
</feature>
<sequence>MLLPCEQAPTINMSDAEATPTKANAWTDEAKVELLLRIVAQLREDGKNVNWSRVNMPGRTIKSMQNQWTKFNKEIAELKNDDGSGVKTATPTRAKAARGRGRPKKSESVVAPGATDDEEDVKVTPKKRGAGRAASNSAAKRIKKDAEDALDAKLEEEDGDDVIKKAESDAEESVGF</sequence>
<name>A0AB34FYP2_9HYPO</name>
<keyword evidence="3" id="KW-1185">Reference proteome</keyword>
<organism evidence="2 3">
    <name type="scientific">Purpureocillium lavendulum</name>
    <dbReference type="NCBI Taxonomy" id="1247861"/>
    <lineage>
        <taxon>Eukaryota</taxon>
        <taxon>Fungi</taxon>
        <taxon>Dikarya</taxon>
        <taxon>Ascomycota</taxon>
        <taxon>Pezizomycotina</taxon>
        <taxon>Sordariomycetes</taxon>
        <taxon>Hypocreomycetidae</taxon>
        <taxon>Hypocreales</taxon>
        <taxon>Ophiocordycipitaceae</taxon>
        <taxon>Purpureocillium</taxon>
    </lineage>
</organism>
<gene>
    <name evidence="2" type="ORF">O9K51_02917</name>
</gene>
<dbReference type="Proteomes" id="UP001163105">
    <property type="component" value="Unassembled WGS sequence"/>
</dbReference>
<proteinExistence type="predicted"/>
<evidence type="ECO:0000256" key="1">
    <source>
        <dbReference type="SAM" id="MobiDB-lite"/>
    </source>
</evidence>
<reference evidence="2" key="1">
    <citation type="submission" date="2023-01" db="EMBL/GenBank/DDBJ databases">
        <title>The growth and conidiation of Purpureocillium lavendulum are regulated by nitrogen source and histone H3K14 acetylation.</title>
        <authorList>
            <person name="Tang P."/>
            <person name="Han J."/>
            <person name="Zhang C."/>
            <person name="Tang P."/>
            <person name="Qi F."/>
            <person name="Zhang K."/>
            <person name="Liang L."/>
        </authorList>
    </citation>
    <scope>NUCLEOTIDE SEQUENCE</scope>
    <source>
        <strain evidence="2">YMF1.00683</strain>
    </source>
</reference>